<keyword evidence="4" id="KW-1133">Transmembrane helix</keyword>
<protein>
    <recommendedName>
        <fullName evidence="7">Mce-associated membrane protein</fullName>
    </recommendedName>
</protein>
<sequence length="260" mass="26695">MSTPENPGGIGSDPNAAQPNHGPSATPPWAGGDNQPPQTIPQPPAPAAGSWPGAPGYGPQAAGFGQPGYGQFPMPGYPQTAGAGKRPIGWIVATAVAVVVAIGAVVVGVVLSAQSSSKRDSADRTADQLRARAADVDAARTATCDFATAISTYDYTKLDAYLAAVKKATTGEFRQTFADAAKALQETMTQAKTSSTLAAKHCGVESFDGDRATVLVSIAQAVTNATGAQPTQQINAIVTVEKQSDGRWLVSKMDQVNQTR</sequence>
<dbReference type="RefSeq" id="WP_167473834.1">
    <property type="nucleotide sequence ID" value="NZ_CP046172.1"/>
</dbReference>
<feature type="transmembrane region" description="Helical" evidence="4">
    <location>
        <begin position="88"/>
        <end position="111"/>
    </location>
</feature>
<evidence type="ECO:0000256" key="3">
    <source>
        <dbReference type="SAM" id="MobiDB-lite"/>
    </source>
</evidence>
<feature type="compositionally biased region" description="Low complexity" evidence="3">
    <location>
        <begin position="47"/>
        <end position="65"/>
    </location>
</feature>
<feature type="region of interest" description="Disordered" evidence="3">
    <location>
        <begin position="1"/>
        <end position="65"/>
    </location>
</feature>
<gene>
    <name evidence="5" type="ORF">F5544_15215</name>
</gene>
<dbReference type="KEGG" id="nah:F5544_15215"/>
<comment type="subcellular location">
    <subcellularLocation>
        <location evidence="1">Membrane</location>
    </subcellularLocation>
</comment>
<dbReference type="GO" id="GO:0016020">
    <property type="term" value="C:membrane"/>
    <property type="evidence" value="ECO:0007669"/>
    <property type="project" value="UniProtKB-SubCell"/>
</dbReference>
<evidence type="ECO:0008006" key="7">
    <source>
        <dbReference type="Google" id="ProtNLM"/>
    </source>
</evidence>
<accession>A0A6G9YCY9</accession>
<dbReference type="PANTHER" id="PTHR37042:SF4">
    <property type="entry name" value="OUTER MEMBRANE PROTEIN RV1973"/>
    <property type="match status" value="1"/>
</dbReference>
<name>A0A6G9YCY9_9NOCA</name>
<keyword evidence="2 4" id="KW-0472">Membrane</keyword>
<evidence type="ECO:0000256" key="1">
    <source>
        <dbReference type="ARBA" id="ARBA00004370"/>
    </source>
</evidence>
<keyword evidence="6" id="KW-1185">Reference proteome</keyword>
<dbReference type="PANTHER" id="PTHR37042">
    <property type="entry name" value="OUTER MEMBRANE PROTEIN RV1973"/>
    <property type="match status" value="1"/>
</dbReference>
<evidence type="ECO:0000256" key="2">
    <source>
        <dbReference type="ARBA" id="ARBA00023136"/>
    </source>
</evidence>
<keyword evidence="4" id="KW-0812">Transmembrane</keyword>
<reference evidence="5 6" key="1">
    <citation type="journal article" date="2019" name="ACS Chem. Biol.">
        <title>Identification and Mobilization of a Cryptic Antibiotic Biosynthesis Gene Locus from a Human-Pathogenic Nocardia Isolate.</title>
        <authorList>
            <person name="Herisse M."/>
            <person name="Ishida K."/>
            <person name="Porter J.L."/>
            <person name="Howden B."/>
            <person name="Hertweck C."/>
            <person name="Stinear T.P."/>
            <person name="Pidot S.J."/>
        </authorList>
    </citation>
    <scope>NUCLEOTIDE SEQUENCE [LARGE SCALE GENOMIC DNA]</scope>
    <source>
        <strain evidence="5 6">AUSMDU00012717</strain>
    </source>
</reference>
<dbReference type="Proteomes" id="UP000503540">
    <property type="component" value="Chromosome"/>
</dbReference>
<evidence type="ECO:0000313" key="5">
    <source>
        <dbReference type="EMBL" id="QIS10926.1"/>
    </source>
</evidence>
<dbReference type="AlphaFoldDB" id="A0A6G9YCY9"/>
<proteinExistence type="predicted"/>
<evidence type="ECO:0000256" key="4">
    <source>
        <dbReference type="SAM" id="Phobius"/>
    </source>
</evidence>
<organism evidence="5 6">
    <name type="scientific">Nocardia arthritidis</name>
    <dbReference type="NCBI Taxonomy" id="228602"/>
    <lineage>
        <taxon>Bacteria</taxon>
        <taxon>Bacillati</taxon>
        <taxon>Actinomycetota</taxon>
        <taxon>Actinomycetes</taxon>
        <taxon>Mycobacteriales</taxon>
        <taxon>Nocardiaceae</taxon>
        <taxon>Nocardia</taxon>
    </lineage>
</organism>
<evidence type="ECO:0000313" key="6">
    <source>
        <dbReference type="Proteomes" id="UP000503540"/>
    </source>
</evidence>
<dbReference type="EMBL" id="CP046172">
    <property type="protein sequence ID" value="QIS10926.1"/>
    <property type="molecule type" value="Genomic_DNA"/>
</dbReference>